<dbReference type="AlphaFoldDB" id="A0A165NS09"/>
<gene>
    <name evidence="1" type="ORF">DAEQUDRAFT_758284</name>
</gene>
<dbReference type="EMBL" id="KV429078">
    <property type="protein sequence ID" value="KZT67299.1"/>
    <property type="molecule type" value="Genomic_DNA"/>
</dbReference>
<sequence>MSRATSHGASSLIAGSVRMAFNRKGGIKSVCVDDEMAMQAGLLFSDEHKILAELACSTTLVPAYSPELFAELVSASASGEPGTVVFVVRGGFETSLAEFEEYQAIVENAMPGRTHCDVLCNGERWKICV</sequence>
<dbReference type="Gene3D" id="3.40.50.1100">
    <property type="match status" value="1"/>
</dbReference>
<dbReference type="STRING" id="1314783.A0A165NS09"/>
<organism evidence="1 2">
    <name type="scientific">Daedalea quercina L-15889</name>
    <dbReference type="NCBI Taxonomy" id="1314783"/>
    <lineage>
        <taxon>Eukaryota</taxon>
        <taxon>Fungi</taxon>
        <taxon>Dikarya</taxon>
        <taxon>Basidiomycota</taxon>
        <taxon>Agaricomycotina</taxon>
        <taxon>Agaricomycetes</taxon>
        <taxon>Polyporales</taxon>
        <taxon>Fomitopsis</taxon>
    </lineage>
</organism>
<dbReference type="InterPro" id="IPR036052">
    <property type="entry name" value="TrpB-like_PALP_sf"/>
</dbReference>
<dbReference type="Proteomes" id="UP000076727">
    <property type="component" value="Unassembled WGS sequence"/>
</dbReference>
<protein>
    <submittedName>
        <fullName evidence="1">Uncharacterized protein</fullName>
    </submittedName>
</protein>
<reference evidence="1 2" key="1">
    <citation type="journal article" date="2016" name="Mol. Biol. Evol.">
        <title>Comparative Genomics of Early-Diverging Mushroom-Forming Fungi Provides Insights into the Origins of Lignocellulose Decay Capabilities.</title>
        <authorList>
            <person name="Nagy L.G."/>
            <person name="Riley R."/>
            <person name="Tritt A."/>
            <person name="Adam C."/>
            <person name="Daum C."/>
            <person name="Floudas D."/>
            <person name="Sun H."/>
            <person name="Yadav J.S."/>
            <person name="Pangilinan J."/>
            <person name="Larsson K.H."/>
            <person name="Matsuura K."/>
            <person name="Barry K."/>
            <person name="Labutti K."/>
            <person name="Kuo R."/>
            <person name="Ohm R.A."/>
            <person name="Bhattacharya S.S."/>
            <person name="Shirouzu T."/>
            <person name="Yoshinaga Y."/>
            <person name="Martin F.M."/>
            <person name="Grigoriev I.V."/>
            <person name="Hibbett D.S."/>
        </authorList>
    </citation>
    <scope>NUCLEOTIDE SEQUENCE [LARGE SCALE GENOMIC DNA]</scope>
    <source>
        <strain evidence="1 2">L-15889</strain>
    </source>
</reference>
<keyword evidence="2" id="KW-1185">Reference proteome</keyword>
<name>A0A165NS09_9APHY</name>
<proteinExistence type="predicted"/>
<dbReference type="SUPFAM" id="SSF53686">
    <property type="entry name" value="Tryptophan synthase beta subunit-like PLP-dependent enzymes"/>
    <property type="match status" value="1"/>
</dbReference>
<dbReference type="OrthoDB" id="7773036at2759"/>
<accession>A0A165NS09</accession>
<evidence type="ECO:0000313" key="2">
    <source>
        <dbReference type="Proteomes" id="UP000076727"/>
    </source>
</evidence>
<evidence type="ECO:0000313" key="1">
    <source>
        <dbReference type="EMBL" id="KZT67299.1"/>
    </source>
</evidence>